<dbReference type="Proteomes" id="UP000792457">
    <property type="component" value="Unassembled WGS sequence"/>
</dbReference>
<dbReference type="AlphaFoldDB" id="A0A8K0P0Q6"/>
<keyword evidence="2" id="KW-1185">Reference proteome</keyword>
<comment type="caution">
    <text evidence="1">The sequence shown here is derived from an EMBL/GenBank/DDBJ whole genome shotgun (WGS) entry which is preliminary data.</text>
</comment>
<organism evidence="1 2">
    <name type="scientific">Ladona fulva</name>
    <name type="common">Scarce chaser dragonfly</name>
    <name type="synonym">Libellula fulva</name>
    <dbReference type="NCBI Taxonomy" id="123851"/>
    <lineage>
        <taxon>Eukaryota</taxon>
        <taxon>Metazoa</taxon>
        <taxon>Ecdysozoa</taxon>
        <taxon>Arthropoda</taxon>
        <taxon>Hexapoda</taxon>
        <taxon>Insecta</taxon>
        <taxon>Pterygota</taxon>
        <taxon>Palaeoptera</taxon>
        <taxon>Odonata</taxon>
        <taxon>Epiprocta</taxon>
        <taxon>Anisoptera</taxon>
        <taxon>Libelluloidea</taxon>
        <taxon>Libellulidae</taxon>
        <taxon>Ladona</taxon>
    </lineage>
</organism>
<proteinExistence type="predicted"/>
<protein>
    <submittedName>
        <fullName evidence="1">Uncharacterized protein</fullName>
    </submittedName>
</protein>
<evidence type="ECO:0000313" key="1">
    <source>
        <dbReference type="EMBL" id="KAG8228378.1"/>
    </source>
</evidence>
<name>A0A8K0P0Q6_LADFU</name>
<reference evidence="1" key="2">
    <citation type="submission" date="2017-10" db="EMBL/GenBank/DDBJ databases">
        <title>Ladona fulva Genome sequencing and assembly.</title>
        <authorList>
            <person name="Murali S."/>
            <person name="Richards S."/>
            <person name="Bandaranaike D."/>
            <person name="Bellair M."/>
            <person name="Blankenburg K."/>
            <person name="Chao H."/>
            <person name="Dinh H."/>
            <person name="Doddapaneni H."/>
            <person name="Dugan-Rocha S."/>
            <person name="Elkadiri S."/>
            <person name="Gnanaolivu R."/>
            <person name="Hernandez B."/>
            <person name="Skinner E."/>
            <person name="Javaid M."/>
            <person name="Lee S."/>
            <person name="Li M."/>
            <person name="Ming W."/>
            <person name="Munidasa M."/>
            <person name="Muniz J."/>
            <person name="Nguyen L."/>
            <person name="Hughes D."/>
            <person name="Osuji N."/>
            <person name="Pu L.-L."/>
            <person name="Puazo M."/>
            <person name="Qu C."/>
            <person name="Quiroz J."/>
            <person name="Raj R."/>
            <person name="Weissenberger G."/>
            <person name="Xin Y."/>
            <person name="Zou X."/>
            <person name="Han Y."/>
            <person name="Worley K."/>
            <person name="Muzny D."/>
            <person name="Gibbs R."/>
        </authorList>
    </citation>
    <scope>NUCLEOTIDE SEQUENCE</scope>
    <source>
        <strain evidence="1">Sampled in the wild</strain>
    </source>
</reference>
<evidence type="ECO:0000313" key="2">
    <source>
        <dbReference type="Proteomes" id="UP000792457"/>
    </source>
</evidence>
<reference evidence="1" key="1">
    <citation type="submission" date="2013-04" db="EMBL/GenBank/DDBJ databases">
        <authorList>
            <person name="Qu J."/>
            <person name="Murali S.C."/>
            <person name="Bandaranaike D."/>
            <person name="Bellair M."/>
            <person name="Blankenburg K."/>
            <person name="Chao H."/>
            <person name="Dinh H."/>
            <person name="Doddapaneni H."/>
            <person name="Downs B."/>
            <person name="Dugan-Rocha S."/>
            <person name="Elkadiri S."/>
            <person name="Gnanaolivu R.D."/>
            <person name="Hernandez B."/>
            <person name="Javaid M."/>
            <person name="Jayaseelan J.C."/>
            <person name="Lee S."/>
            <person name="Li M."/>
            <person name="Ming W."/>
            <person name="Munidasa M."/>
            <person name="Muniz J."/>
            <person name="Nguyen L."/>
            <person name="Ongeri F."/>
            <person name="Osuji N."/>
            <person name="Pu L.-L."/>
            <person name="Puazo M."/>
            <person name="Qu C."/>
            <person name="Quiroz J."/>
            <person name="Raj R."/>
            <person name="Weissenberger G."/>
            <person name="Xin Y."/>
            <person name="Zou X."/>
            <person name="Han Y."/>
            <person name="Richards S."/>
            <person name="Worley K."/>
            <person name="Muzny D."/>
            <person name="Gibbs R."/>
        </authorList>
    </citation>
    <scope>NUCLEOTIDE SEQUENCE</scope>
    <source>
        <strain evidence="1">Sampled in the wild</strain>
    </source>
</reference>
<sequence>MHGDSHLYSHKKIIGRRLVTLLQIKHPVSHHNYKGIKLNGL</sequence>
<gene>
    <name evidence="1" type="ORF">J437_LFUL008227</name>
</gene>
<dbReference type="EMBL" id="KZ308370">
    <property type="protein sequence ID" value="KAG8228378.1"/>
    <property type="molecule type" value="Genomic_DNA"/>
</dbReference>
<accession>A0A8K0P0Q6</accession>